<comment type="caution">
    <text evidence="1">The sequence shown here is derived from an EMBL/GenBank/DDBJ whole genome shotgun (WGS) entry which is preliminary data.</text>
</comment>
<dbReference type="Proteomes" id="UP001380953">
    <property type="component" value="Unassembled WGS sequence"/>
</dbReference>
<name>A0ACC6PCY9_9BACL</name>
<gene>
    <name evidence="1" type="ORF">WKI47_13090</name>
</gene>
<accession>A0ACC6PCY9</accession>
<evidence type="ECO:0000313" key="1">
    <source>
        <dbReference type="EMBL" id="MEJ8304835.1"/>
    </source>
</evidence>
<dbReference type="EMBL" id="JBBKAR010000034">
    <property type="protein sequence ID" value="MEJ8304835.1"/>
    <property type="molecule type" value="Genomic_DNA"/>
</dbReference>
<proteinExistence type="predicted"/>
<keyword evidence="2" id="KW-1185">Reference proteome</keyword>
<sequence>MKRKGTLRRLGAVLGSAALLAVLGACSGGAPVETADGGSYSAERPRPASDGGTGAAESSRPETDPAQPTGSGVADESSRPPDPSAGGEAQPPSEQGRPDESASEPGTGKGVADEQSRPEGEAGESAGEAAREGASDPAERSAAGSAADERSRPSDEGGSGSEATDSSDRSSATEQNRPVDSNQTETPSADKQKSADQEQQRPEYNTTTPQTDEKNRSNDSSSKDEDSQTAKDQSSSDRTSNVSDEEKRPVQAPKWNGPDYPSEQSRTDGSLPGSGHYLITEHLHPGLYRSVGNIEYWERTSGKSGTEQDRIVRVKPTGPAVVEIKPSDIGFISKGSGIWKPVSGKTGSFKTEFGAGTYIVGVDIAPGRYRSLIGATRWETLSGFSGEQSDRIRGASPGKSAPVTVEIKATDKGFSSSGALWTKVE</sequence>
<organism evidence="1 2">
    <name type="scientific">Saccharibacillus sacchari</name>
    <dbReference type="NCBI Taxonomy" id="456493"/>
    <lineage>
        <taxon>Bacteria</taxon>
        <taxon>Bacillati</taxon>
        <taxon>Bacillota</taxon>
        <taxon>Bacilli</taxon>
        <taxon>Bacillales</taxon>
        <taxon>Paenibacillaceae</taxon>
        <taxon>Saccharibacillus</taxon>
    </lineage>
</organism>
<reference evidence="1" key="1">
    <citation type="submission" date="2024-03" db="EMBL/GenBank/DDBJ databases">
        <title>Whole genome sequecning of epiphytes from Marcgravia umbellata leaves.</title>
        <authorList>
            <person name="Kumar G."/>
            <person name="Savka M.A."/>
        </authorList>
    </citation>
    <scope>NUCLEOTIDE SEQUENCE</scope>
    <source>
        <strain evidence="1">RIT_BL5</strain>
    </source>
</reference>
<evidence type="ECO:0000313" key="2">
    <source>
        <dbReference type="Proteomes" id="UP001380953"/>
    </source>
</evidence>
<protein>
    <submittedName>
        <fullName evidence="1">Uncharacterized protein</fullName>
    </submittedName>
</protein>